<comment type="caution">
    <text evidence="1">The sequence shown here is derived from an EMBL/GenBank/DDBJ whole genome shotgun (WGS) entry which is preliminary data.</text>
</comment>
<evidence type="ECO:0008006" key="3">
    <source>
        <dbReference type="Google" id="ProtNLM"/>
    </source>
</evidence>
<dbReference type="Proteomes" id="UP001626550">
    <property type="component" value="Unassembled WGS sequence"/>
</dbReference>
<evidence type="ECO:0000313" key="1">
    <source>
        <dbReference type="EMBL" id="KAL3308955.1"/>
    </source>
</evidence>
<proteinExistence type="predicted"/>
<keyword evidence="2" id="KW-1185">Reference proteome</keyword>
<organism evidence="1 2">
    <name type="scientific">Cichlidogyrus casuarinus</name>
    <dbReference type="NCBI Taxonomy" id="1844966"/>
    <lineage>
        <taxon>Eukaryota</taxon>
        <taxon>Metazoa</taxon>
        <taxon>Spiralia</taxon>
        <taxon>Lophotrochozoa</taxon>
        <taxon>Platyhelminthes</taxon>
        <taxon>Monogenea</taxon>
        <taxon>Monopisthocotylea</taxon>
        <taxon>Dactylogyridea</taxon>
        <taxon>Ancyrocephalidae</taxon>
        <taxon>Cichlidogyrus</taxon>
    </lineage>
</organism>
<name>A0ABD2PNA5_9PLAT</name>
<reference evidence="1 2" key="1">
    <citation type="submission" date="2024-11" db="EMBL/GenBank/DDBJ databases">
        <title>Adaptive evolution of stress response genes in parasites aligns with host niche diversity.</title>
        <authorList>
            <person name="Hahn C."/>
            <person name="Resl P."/>
        </authorList>
    </citation>
    <scope>NUCLEOTIDE SEQUENCE [LARGE SCALE GENOMIC DNA]</scope>
    <source>
        <strain evidence="1">EGGRZ-B1_66</strain>
        <tissue evidence="1">Body</tissue>
    </source>
</reference>
<sequence length="173" mass="20185">MCQLKESTCMVRYIEEHLWHLKKHQHERSVLACIQVQAGQSGLRVYYLGLPQNVEHVIIDFELAMRQAFINAFPMARVHHCPFHFYQSLRRYVSTTFKGASPHQRKILDNLQGHLFLLPYIPAEFVPPIFMCWKRELAGTSPHSIAYMRYFDATYVGTQAPAIFPVESWTIFG</sequence>
<gene>
    <name evidence="1" type="ORF">Ciccas_012508</name>
</gene>
<dbReference type="AlphaFoldDB" id="A0ABD2PNA5"/>
<dbReference type="EMBL" id="JBJKFK010004486">
    <property type="protein sequence ID" value="KAL3308955.1"/>
    <property type="molecule type" value="Genomic_DNA"/>
</dbReference>
<protein>
    <recommendedName>
        <fullName evidence="3">MULE transposase domain-containing protein</fullName>
    </recommendedName>
</protein>
<evidence type="ECO:0000313" key="2">
    <source>
        <dbReference type="Proteomes" id="UP001626550"/>
    </source>
</evidence>
<accession>A0ABD2PNA5</accession>